<dbReference type="RefSeq" id="WP_064549621.1">
    <property type="nucleotide sequence ID" value="NZ_LXMA01000001.1"/>
</dbReference>
<evidence type="ECO:0000259" key="4">
    <source>
        <dbReference type="Pfam" id="PF03358"/>
    </source>
</evidence>
<dbReference type="PANTHER" id="PTHR43408">
    <property type="entry name" value="FMN REDUCTASE (NADPH)"/>
    <property type="match status" value="1"/>
</dbReference>
<dbReference type="AlphaFoldDB" id="A0A1B7KW19"/>
<sequence>MTTIALISGSPSKQSKTVEIANRLQKELLNRGHHVHLIHVCDLPAEDLLHAKFDSEAIAQTHEWIREADAVMVLSPVYKGSYTGILKAFLDLLPEKAFLGKIVAPIVTGGTIAHLLSIEYALKPIFSIMGAKEILHGVFILDKTIQRDETGKIFFQSDIEERIKEVLQSISNIKVHMNK</sequence>
<dbReference type="InterPro" id="IPR020048">
    <property type="entry name" value="NADPH-dep_FMN_reduc_SsuE"/>
</dbReference>
<evidence type="ECO:0000313" key="6">
    <source>
        <dbReference type="Proteomes" id="UP000078290"/>
    </source>
</evidence>
<comment type="caution">
    <text evidence="5">The sequence shown here is derived from an EMBL/GenBank/DDBJ whole genome shotgun (WGS) entry which is preliminary data.</text>
</comment>
<dbReference type="Gene3D" id="3.40.50.360">
    <property type="match status" value="1"/>
</dbReference>
<dbReference type="GO" id="GO:0008752">
    <property type="term" value="F:FMN reductase [NAD(P)H] activity"/>
    <property type="evidence" value="ECO:0007669"/>
    <property type="project" value="InterPro"/>
</dbReference>
<dbReference type="Proteomes" id="UP000078290">
    <property type="component" value="Unassembled WGS sequence"/>
</dbReference>
<dbReference type="Pfam" id="PF03358">
    <property type="entry name" value="FMN_red"/>
    <property type="match status" value="1"/>
</dbReference>
<keyword evidence="2" id="KW-0288">FMN</keyword>
<dbReference type="SUPFAM" id="SSF52218">
    <property type="entry name" value="Flavoproteins"/>
    <property type="match status" value="1"/>
</dbReference>
<organism evidence="5 6">
    <name type="scientific">Parageobacillus thermoglucosidasius</name>
    <name type="common">Geobacillus thermoglucosidasius</name>
    <dbReference type="NCBI Taxonomy" id="1426"/>
    <lineage>
        <taxon>Bacteria</taxon>
        <taxon>Bacillati</taxon>
        <taxon>Bacillota</taxon>
        <taxon>Bacilli</taxon>
        <taxon>Bacillales</taxon>
        <taxon>Anoxybacillaceae</taxon>
        <taxon>Parageobacillus</taxon>
    </lineage>
</organism>
<proteinExistence type="predicted"/>
<dbReference type="EMBL" id="LXMA01000001">
    <property type="protein sequence ID" value="OAT74299.1"/>
    <property type="molecule type" value="Genomic_DNA"/>
</dbReference>
<evidence type="ECO:0000256" key="1">
    <source>
        <dbReference type="ARBA" id="ARBA00022630"/>
    </source>
</evidence>
<dbReference type="InterPro" id="IPR029039">
    <property type="entry name" value="Flavoprotein-like_sf"/>
</dbReference>
<dbReference type="GO" id="GO:0046306">
    <property type="term" value="P:alkanesulfonate catabolic process"/>
    <property type="evidence" value="ECO:0007669"/>
    <property type="project" value="InterPro"/>
</dbReference>
<dbReference type="InterPro" id="IPR005025">
    <property type="entry name" value="FMN_Rdtase-like_dom"/>
</dbReference>
<reference evidence="6" key="1">
    <citation type="submission" date="2016-05" db="EMBL/GenBank/DDBJ databases">
        <authorList>
            <person name="Wang W."/>
            <person name="Zhu L."/>
        </authorList>
    </citation>
    <scope>NUCLEOTIDE SEQUENCE [LARGE SCALE GENOMIC DNA]</scope>
    <source>
        <strain evidence="6">W-2</strain>
    </source>
</reference>
<keyword evidence="3" id="KW-0560">Oxidoreductase</keyword>
<name>A0A1B7KW19_PARTM</name>
<keyword evidence="1" id="KW-0285">Flavoprotein</keyword>
<dbReference type="OrthoDB" id="1643408at2"/>
<gene>
    <name evidence="5" type="ORF">A7K69_00885</name>
</gene>
<evidence type="ECO:0000313" key="5">
    <source>
        <dbReference type="EMBL" id="OAT74299.1"/>
    </source>
</evidence>
<evidence type="ECO:0000256" key="2">
    <source>
        <dbReference type="ARBA" id="ARBA00022643"/>
    </source>
</evidence>
<accession>A0A1B7KW19</accession>
<evidence type="ECO:0000256" key="3">
    <source>
        <dbReference type="ARBA" id="ARBA00023002"/>
    </source>
</evidence>
<protein>
    <submittedName>
        <fullName evidence="5">FMN reductase (NADPH)</fullName>
    </submittedName>
</protein>
<dbReference type="NCBIfam" id="TIGR03567">
    <property type="entry name" value="FMN_reduc_SsuE"/>
    <property type="match status" value="1"/>
</dbReference>
<dbReference type="PANTHER" id="PTHR43408:SF1">
    <property type="entry name" value="FMN REDUCTASE (NADPH)"/>
    <property type="match status" value="1"/>
</dbReference>
<feature type="domain" description="NADPH-dependent FMN reductase-like" evidence="4">
    <location>
        <begin position="3"/>
        <end position="143"/>
    </location>
</feature>
<dbReference type="InterPro" id="IPR051814">
    <property type="entry name" value="NAD(P)H-dep_FMN_reductase"/>
</dbReference>